<evidence type="ECO:0000256" key="10">
    <source>
        <dbReference type="HAMAP-Rule" id="MF_00240"/>
    </source>
</evidence>
<evidence type="ECO:0000256" key="3">
    <source>
        <dbReference type="ARBA" id="ARBA00011245"/>
    </source>
</evidence>
<sequence precursor="true">MIILKSVGAVVFGVLLLSSAQAQTAAQELVDKLADLTSLTGNFEQTLIDEAGEVIESSSGQFVLQKPGRFYWLTTRPYEQQLVSNGETIWLYDPDLFQVTVRQVTADLEKSPALLLSADADQLSTNYDVAAAQDDGFTLTPRQPQALFDSLYLGFAGGQIQTVRLNDALGQATVIAFTDTQANVPVDESRFHFVVPDDVDVLID</sequence>
<dbReference type="NCBIfam" id="TIGR00547">
    <property type="entry name" value="lolA"/>
    <property type="match status" value="1"/>
</dbReference>
<dbReference type="InterPro" id="IPR004564">
    <property type="entry name" value="OM_lipoprot_carrier_LolA-like"/>
</dbReference>
<evidence type="ECO:0000313" key="12">
    <source>
        <dbReference type="Proteomes" id="UP001273505"/>
    </source>
</evidence>
<dbReference type="PANTHER" id="PTHR35869">
    <property type="entry name" value="OUTER-MEMBRANE LIPOPROTEIN CARRIER PROTEIN"/>
    <property type="match status" value="1"/>
</dbReference>
<evidence type="ECO:0000256" key="5">
    <source>
        <dbReference type="ARBA" id="ARBA00022448"/>
    </source>
</evidence>
<dbReference type="InterPro" id="IPR018323">
    <property type="entry name" value="OM_lipoprot_carrier_LolA_Pbac"/>
</dbReference>
<dbReference type="InterPro" id="IPR029046">
    <property type="entry name" value="LolA/LolB/LppX"/>
</dbReference>
<evidence type="ECO:0000313" key="11">
    <source>
        <dbReference type="EMBL" id="MDX6850525.1"/>
    </source>
</evidence>
<dbReference type="Pfam" id="PF03548">
    <property type="entry name" value="LolA"/>
    <property type="match status" value="1"/>
</dbReference>
<keyword evidence="8 10" id="KW-0653">Protein transport</keyword>
<keyword evidence="11" id="KW-0449">Lipoprotein</keyword>
<keyword evidence="5 10" id="KW-0813">Transport</keyword>
<evidence type="ECO:0000256" key="9">
    <source>
        <dbReference type="ARBA" id="ARBA00023186"/>
    </source>
</evidence>
<evidence type="ECO:0000256" key="4">
    <source>
        <dbReference type="ARBA" id="ARBA00014035"/>
    </source>
</evidence>
<comment type="similarity">
    <text evidence="2 10">Belongs to the LolA family.</text>
</comment>
<evidence type="ECO:0000256" key="1">
    <source>
        <dbReference type="ARBA" id="ARBA00004418"/>
    </source>
</evidence>
<feature type="signal peptide" evidence="10">
    <location>
        <begin position="1"/>
        <end position="22"/>
    </location>
</feature>
<keyword evidence="6 10" id="KW-0732">Signal</keyword>
<organism evidence="11 12">
    <name type="scientific">Gilvimarinus gilvus</name>
    <dbReference type="NCBI Taxonomy" id="3058038"/>
    <lineage>
        <taxon>Bacteria</taxon>
        <taxon>Pseudomonadati</taxon>
        <taxon>Pseudomonadota</taxon>
        <taxon>Gammaproteobacteria</taxon>
        <taxon>Cellvibrionales</taxon>
        <taxon>Cellvibrionaceae</taxon>
        <taxon>Gilvimarinus</taxon>
    </lineage>
</organism>
<evidence type="ECO:0000256" key="2">
    <source>
        <dbReference type="ARBA" id="ARBA00007615"/>
    </source>
</evidence>
<dbReference type="RefSeq" id="WP_302724921.1">
    <property type="nucleotide sequence ID" value="NZ_JAULRU010000836.1"/>
</dbReference>
<dbReference type="EMBL" id="JAXAFO010000026">
    <property type="protein sequence ID" value="MDX6850525.1"/>
    <property type="molecule type" value="Genomic_DNA"/>
</dbReference>
<comment type="caution">
    <text evidence="11">The sequence shown here is derived from an EMBL/GenBank/DDBJ whole genome shotgun (WGS) entry which is preliminary data.</text>
</comment>
<dbReference type="SUPFAM" id="SSF89392">
    <property type="entry name" value="Prokaryotic lipoproteins and lipoprotein localization factors"/>
    <property type="match status" value="1"/>
</dbReference>
<dbReference type="HAMAP" id="MF_00240">
    <property type="entry name" value="LolA"/>
    <property type="match status" value="1"/>
</dbReference>
<protein>
    <recommendedName>
        <fullName evidence="4 10">Outer-membrane lipoprotein carrier protein</fullName>
    </recommendedName>
</protein>
<dbReference type="Proteomes" id="UP001273505">
    <property type="component" value="Unassembled WGS sequence"/>
</dbReference>
<dbReference type="PANTHER" id="PTHR35869:SF1">
    <property type="entry name" value="OUTER-MEMBRANE LIPOPROTEIN CARRIER PROTEIN"/>
    <property type="match status" value="1"/>
</dbReference>
<feature type="chain" id="PRO_5044931158" description="Outer-membrane lipoprotein carrier protein" evidence="10">
    <location>
        <begin position="23"/>
        <end position="204"/>
    </location>
</feature>
<comment type="function">
    <text evidence="10">Participates in the translocation of lipoproteins from the inner membrane to the outer membrane. Only forms a complex with a lipoprotein if the residue after the N-terminal Cys is not an aspartate (The Asp acts as a targeting signal to indicate that the lipoprotein should stay in the inner membrane).</text>
</comment>
<name>A0ABU4S044_9GAMM</name>
<evidence type="ECO:0000256" key="8">
    <source>
        <dbReference type="ARBA" id="ARBA00022927"/>
    </source>
</evidence>
<reference evidence="11 12" key="1">
    <citation type="submission" date="2023-11" db="EMBL/GenBank/DDBJ databases">
        <title>Gilvimarinus fulvus sp. nov., isolated from the surface of Kelp.</title>
        <authorList>
            <person name="Sun Y.Y."/>
            <person name="Gong Y."/>
            <person name="Du Z.J."/>
        </authorList>
    </citation>
    <scope>NUCLEOTIDE SEQUENCE [LARGE SCALE GENOMIC DNA]</scope>
    <source>
        <strain evidence="11 12">SDUM040013</strain>
    </source>
</reference>
<proteinExistence type="inferred from homology"/>
<evidence type="ECO:0000256" key="7">
    <source>
        <dbReference type="ARBA" id="ARBA00022764"/>
    </source>
</evidence>
<accession>A0ABU4S044</accession>
<keyword evidence="7 10" id="KW-0574">Periplasm</keyword>
<gene>
    <name evidence="10 11" type="primary">lolA</name>
    <name evidence="11" type="ORF">SCD92_14230</name>
</gene>
<comment type="subunit">
    <text evidence="3 10">Monomer.</text>
</comment>
<keyword evidence="9 10" id="KW-0143">Chaperone</keyword>
<dbReference type="Gene3D" id="2.50.20.10">
    <property type="entry name" value="Lipoprotein localisation LolA/LolB/LppX"/>
    <property type="match status" value="1"/>
</dbReference>
<comment type="subcellular location">
    <subcellularLocation>
        <location evidence="1 10">Periplasm</location>
    </subcellularLocation>
</comment>
<evidence type="ECO:0000256" key="6">
    <source>
        <dbReference type="ARBA" id="ARBA00022729"/>
    </source>
</evidence>
<dbReference type="CDD" id="cd16325">
    <property type="entry name" value="LolA"/>
    <property type="match status" value="1"/>
</dbReference>
<keyword evidence="12" id="KW-1185">Reference proteome</keyword>